<evidence type="ECO:0000313" key="3">
    <source>
        <dbReference type="EMBL" id="GAQ88463.1"/>
    </source>
</evidence>
<sequence length="783" mass="85647">MALSSQWHLWCLSWHLDAASHLASFATLLTHLDRESSQLAWSLIPQTRSFIELVWSLSTKLAKRPLFIGAQSLLRSFPSCIGCWFWTIPHRGHHFLGRHLQRWGSSRTWQGLGPMEGPSQIIEFVRRHDMRAPPTTGSASQSALRSRRLSSLLSTRSATLNLSLVAGGPRSSRRRELLLGPRQSASTAHLQGRESLRSGTLHGYLLNLQHKSDMTFAASTAASRQSMDCVEARRGGGLKFFCSVHGPQSGVFLLDKDRANWVEDRVQRRLKAEVVRLEEELQHMGEAPGSIAKPTACLPCYAPVWEEANFKVALAPTKPMCHSLLAILLMIGCVDSNPGPSSDGVSSEDSASASVLPSLQTRLSAGAPVESGGGELSMEDSRMEAAAEKGSPGQAIRFPPAQAESGAGDEDSSDSDASKVDLENKQDWDYEEEELEEPTSKDLDFLHDSETQEAVNPVVEYAQMNKEMGESDDELPPLVVKRRKRQDVAHRPSRRLRSRVDGHGNNSAGGASICHSSQATSDGGRAALTDSGQSVDDDVAARNDVAMEDQEVEETAGANGDEQNSIATASTDMDSVGSLLKHATTVYGQEWFRSKESPSGRGPRDLAVAWKDLHGHAILVASDGAPNSGVKMYTSFKDVPALVAYCNRLPARHQHLYECLLGEAPSLLYLDLDYYVPLTASADAGDYEEAVRVRDADFAERKRHFDRLRDGFLEAVLGVSEEAVRFEESTAHGSVPGGFKYSVHGVLKGFYLEDSRARSLFSKAFDHFLKNPPPSLARSAEFV</sequence>
<feature type="compositionally biased region" description="Basic and acidic residues" evidence="1">
    <location>
        <begin position="416"/>
        <end position="428"/>
    </location>
</feature>
<dbReference type="AlphaFoldDB" id="A0A1Y1ICZ3"/>
<proteinExistence type="predicted"/>
<dbReference type="Proteomes" id="UP000054558">
    <property type="component" value="Unassembled WGS sequence"/>
</dbReference>
<feature type="region of interest" description="Disordered" evidence="1">
    <location>
        <begin position="338"/>
        <end position="446"/>
    </location>
</feature>
<feature type="compositionally biased region" description="Low complexity" evidence="1">
    <location>
        <begin position="339"/>
        <end position="358"/>
    </location>
</feature>
<evidence type="ECO:0000256" key="1">
    <source>
        <dbReference type="SAM" id="MobiDB-lite"/>
    </source>
</evidence>
<dbReference type="EMBL" id="DF237380">
    <property type="protein sequence ID" value="GAQ88463.1"/>
    <property type="molecule type" value="Genomic_DNA"/>
</dbReference>
<protein>
    <submittedName>
        <fullName evidence="3">Uncharacterized protein</fullName>
    </submittedName>
</protein>
<feature type="compositionally biased region" description="Polar residues" evidence="1">
    <location>
        <begin position="504"/>
        <end position="521"/>
    </location>
</feature>
<feature type="signal peptide" evidence="2">
    <location>
        <begin position="1"/>
        <end position="19"/>
    </location>
</feature>
<reference evidence="3 4" key="1">
    <citation type="journal article" date="2014" name="Nat. Commun.">
        <title>Klebsormidium flaccidum genome reveals primary factors for plant terrestrial adaptation.</title>
        <authorList>
            <person name="Hori K."/>
            <person name="Maruyama F."/>
            <person name="Fujisawa T."/>
            <person name="Togashi T."/>
            <person name="Yamamoto N."/>
            <person name="Seo M."/>
            <person name="Sato S."/>
            <person name="Yamada T."/>
            <person name="Mori H."/>
            <person name="Tajima N."/>
            <person name="Moriyama T."/>
            <person name="Ikeuchi M."/>
            <person name="Watanabe M."/>
            <person name="Wada H."/>
            <person name="Kobayashi K."/>
            <person name="Saito M."/>
            <person name="Masuda T."/>
            <person name="Sasaki-Sekimoto Y."/>
            <person name="Mashiguchi K."/>
            <person name="Awai K."/>
            <person name="Shimojima M."/>
            <person name="Masuda S."/>
            <person name="Iwai M."/>
            <person name="Nobusawa T."/>
            <person name="Narise T."/>
            <person name="Kondo S."/>
            <person name="Saito H."/>
            <person name="Sato R."/>
            <person name="Murakawa M."/>
            <person name="Ihara Y."/>
            <person name="Oshima-Yamada Y."/>
            <person name="Ohtaka K."/>
            <person name="Satoh M."/>
            <person name="Sonobe K."/>
            <person name="Ishii M."/>
            <person name="Ohtani R."/>
            <person name="Kanamori-Sato M."/>
            <person name="Honoki R."/>
            <person name="Miyazaki D."/>
            <person name="Mochizuki H."/>
            <person name="Umetsu J."/>
            <person name="Higashi K."/>
            <person name="Shibata D."/>
            <person name="Kamiya Y."/>
            <person name="Sato N."/>
            <person name="Nakamura Y."/>
            <person name="Tabata S."/>
            <person name="Ida S."/>
            <person name="Kurokawa K."/>
            <person name="Ohta H."/>
        </authorList>
    </citation>
    <scope>NUCLEOTIDE SEQUENCE [LARGE SCALE GENOMIC DNA]</scope>
    <source>
        <strain evidence="3 4">NIES-2285</strain>
    </source>
</reference>
<accession>A0A1Y1ICZ3</accession>
<keyword evidence="2" id="KW-0732">Signal</keyword>
<gene>
    <name evidence="3" type="ORF">KFL_004310010</name>
</gene>
<name>A0A1Y1ICZ3_KLENI</name>
<feature type="region of interest" description="Disordered" evidence="1">
    <location>
        <begin position="467"/>
        <end position="536"/>
    </location>
</feature>
<keyword evidence="4" id="KW-1185">Reference proteome</keyword>
<feature type="chain" id="PRO_5013163734" evidence="2">
    <location>
        <begin position="20"/>
        <end position="783"/>
    </location>
</feature>
<feature type="non-terminal residue" evidence="3">
    <location>
        <position position="783"/>
    </location>
</feature>
<evidence type="ECO:0000313" key="4">
    <source>
        <dbReference type="Proteomes" id="UP000054558"/>
    </source>
</evidence>
<organism evidence="3 4">
    <name type="scientific">Klebsormidium nitens</name>
    <name type="common">Green alga</name>
    <name type="synonym">Ulothrix nitens</name>
    <dbReference type="NCBI Taxonomy" id="105231"/>
    <lineage>
        <taxon>Eukaryota</taxon>
        <taxon>Viridiplantae</taxon>
        <taxon>Streptophyta</taxon>
        <taxon>Klebsormidiophyceae</taxon>
        <taxon>Klebsormidiales</taxon>
        <taxon>Klebsormidiaceae</taxon>
        <taxon>Klebsormidium</taxon>
    </lineage>
</organism>
<feature type="compositionally biased region" description="Basic residues" evidence="1">
    <location>
        <begin position="480"/>
        <end position="497"/>
    </location>
</feature>
<evidence type="ECO:0000256" key="2">
    <source>
        <dbReference type="SAM" id="SignalP"/>
    </source>
</evidence>